<keyword evidence="3" id="KW-0479">Metal-binding</keyword>
<name>A0ABT4REV3_9ACTN</name>
<dbReference type="Gene3D" id="3.40.50.620">
    <property type="entry name" value="HUPs"/>
    <property type="match status" value="1"/>
</dbReference>
<evidence type="ECO:0000256" key="3">
    <source>
        <dbReference type="ARBA" id="ARBA00022723"/>
    </source>
</evidence>
<dbReference type="RefSeq" id="WP_238932096.1">
    <property type="nucleotide sequence ID" value="NZ_JAPCID010000007.1"/>
</dbReference>
<evidence type="ECO:0000256" key="2">
    <source>
        <dbReference type="ARBA" id="ARBA00022598"/>
    </source>
</evidence>
<keyword evidence="5" id="KW-0862">Zinc</keyword>
<evidence type="ECO:0000313" key="11">
    <source>
        <dbReference type="Proteomes" id="UP001147700"/>
    </source>
</evidence>
<evidence type="ECO:0000256" key="8">
    <source>
        <dbReference type="ARBA" id="ARBA00039149"/>
    </source>
</evidence>
<evidence type="ECO:0000256" key="9">
    <source>
        <dbReference type="ARBA" id="ARBA00047890"/>
    </source>
</evidence>
<comment type="pathway">
    <text evidence="1">Purine metabolism; 7-cyano-7-deazaguanine biosynthesis.</text>
</comment>
<protein>
    <recommendedName>
        <fullName evidence="8">7-cyano-7-deazaguanine synthase</fullName>
        <ecNumber evidence="8">6.3.4.20</ecNumber>
    </recommendedName>
</protein>
<keyword evidence="4" id="KW-0547">Nucleotide-binding</keyword>
<evidence type="ECO:0000256" key="4">
    <source>
        <dbReference type="ARBA" id="ARBA00022741"/>
    </source>
</evidence>
<reference evidence="10" key="1">
    <citation type="submission" date="2022-10" db="EMBL/GenBank/DDBJ databases">
        <title>The WGS of Solirubrobacter sp. CPCC 204708.</title>
        <authorList>
            <person name="Jiang Z."/>
        </authorList>
    </citation>
    <scope>NUCLEOTIDE SEQUENCE</scope>
    <source>
        <strain evidence="10">CPCC 204708</strain>
    </source>
</reference>
<dbReference type="Pfam" id="PF06508">
    <property type="entry name" value="QueC"/>
    <property type="match status" value="2"/>
</dbReference>
<keyword evidence="6" id="KW-0067">ATP-binding</keyword>
<dbReference type="InterPro" id="IPR018317">
    <property type="entry name" value="QueC"/>
</dbReference>
<accession>A0ABT4REV3</accession>
<comment type="caution">
    <text evidence="10">The sequence shown here is derived from an EMBL/GenBank/DDBJ whole genome shotgun (WGS) entry which is preliminary data.</text>
</comment>
<evidence type="ECO:0000256" key="1">
    <source>
        <dbReference type="ARBA" id="ARBA00005061"/>
    </source>
</evidence>
<dbReference type="EMBL" id="JAPCID010000007">
    <property type="protein sequence ID" value="MDA0137060.1"/>
    <property type="molecule type" value="Genomic_DNA"/>
</dbReference>
<evidence type="ECO:0000313" key="10">
    <source>
        <dbReference type="EMBL" id="MDA0137060.1"/>
    </source>
</evidence>
<comment type="similarity">
    <text evidence="7">Belongs to the QueC family.</text>
</comment>
<dbReference type="GO" id="GO:0016874">
    <property type="term" value="F:ligase activity"/>
    <property type="evidence" value="ECO:0007669"/>
    <property type="project" value="UniProtKB-KW"/>
</dbReference>
<dbReference type="Proteomes" id="UP001147700">
    <property type="component" value="Unassembled WGS sequence"/>
</dbReference>
<dbReference type="PANTHER" id="PTHR42914">
    <property type="entry name" value="7-CYANO-7-DEAZAGUANINE SYNTHASE"/>
    <property type="match status" value="1"/>
</dbReference>
<evidence type="ECO:0000256" key="6">
    <source>
        <dbReference type="ARBA" id="ARBA00022840"/>
    </source>
</evidence>
<evidence type="ECO:0000256" key="7">
    <source>
        <dbReference type="ARBA" id="ARBA00037993"/>
    </source>
</evidence>
<keyword evidence="2 10" id="KW-0436">Ligase</keyword>
<dbReference type="SUPFAM" id="SSF52402">
    <property type="entry name" value="Adenine nucleotide alpha hydrolases-like"/>
    <property type="match status" value="1"/>
</dbReference>
<proteinExistence type="inferred from homology"/>
<sequence length="179" mass="18895">MGYVVLCSGGIDSATLTALAVTEDQEVELCFVDYGQPAREAEREAVRSLGHHFAAPVQELQVQGLVISAGEIPMRNALLVTCAAALRPDAALVGLGIHAGTGYRDCSPDFVDLLQRTLDFHRDGAMQLVTPFLNWSKGDIHALALRLDVPLSVTHSCEASDDACGACSSCADREALGVG</sequence>
<organism evidence="10 11">
    <name type="scientific">Solirubrobacter deserti</name>
    <dbReference type="NCBI Taxonomy" id="2282478"/>
    <lineage>
        <taxon>Bacteria</taxon>
        <taxon>Bacillati</taxon>
        <taxon>Actinomycetota</taxon>
        <taxon>Thermoleophilia</taxon>
        <taxon>Solirubrobacterales</taxon>
        <taxon>Solirubrobacteraceae</taxon>
        <taxon>Solirubrobacter</taxon>
    </lineage>
</organism>
<dbReference type="EC" id="6.3.4.20" evidence="8"/>
<dbReference type="PANTHER" id="PTHR42914:SF1">
    <property type="entry name" value="7-CYANO-7-DEAZAGUANINE SYNTHASE"/>
    <property type="match status" value="1"/>
</dbReference>
<evidence type="ECO:0000256" key="5">
    <source>
        <dbReference type="ARBA" id="ARBA00022833"/>
    </source>
</evidence>
<dbReference type="InterPro" id="IPR014729">
    <property type="entry name" value="Rossmann-like_a/b/a_fold"/>
</dbReference>
<keyword evidence="11" id="KW-1185">Reference proteome</keyword>
<comment type="catalytic activity">
    <reaction evidence="9">
        <text>7-carboxy-7-carbaguanine + NH4(+) + 2 ATP = 7-cyano-7-carbaguanine + 2 AMP + 2 diphosphate + 2 H(+)</text>
        <dbReference type="Rhea" id="RHEA:27982"/>
        <dbReference type="ChEBI" id="CHEBI:15378"/>
        <dbReference type="ChEBI" id="CHEBI:28938"/>
        <dbReference type="ChEBI" id="CHEBI:30616"/>
        <dbReference type="ChEBI" id="CHEBI:33019"/>
        <dbReference type="ChEBI" id="CHEBI:45075"/>
        <dbReference type="ChEBI" id="CHEBI:61036"/>
        <dbReference type="ChEBI" id="CHEBI:456215"/>
        <dbReference type="EC" id="6.3.4.20"/>
    </reaction>
</comment>
<gene>
    <name evidence="10" type="ORF">OJ962_06095</name>
</gene>